<dbReference type="Pfam" id="PF00069">
    <property type="entry name" value="Pkinase"/>
    <property type="match status" value="1"/>
</dbReference>
<dbReference type="AlphaFoldDB" id="A0A1X6NXA2"/>
<dbReference type="GO" id="GO:0004672">
    <property type="term" value="F:protein kinase activity"/>
    <property type="evidence" value="ECO:0007669"/>
    <property type="project" value="InterPro"/>
</dbReference>
<dbReference type="Proteomes" id="UP000218209">
    <property type="component" value="Unassembled WGS sequence"/>
</dbReference>
<evidence type="ECO:0000256" key="1">
    <source>
        <dbReference type="SAM" id="MobiDB-lite"/>
    </source>
</evidence>
<dbReference type="OrthoDB" id="4062651at2759"/>
<dbReference type="PROSITE" id="PS50011">
    <property type="entry name" value="PROTEIN_KINASE_DOM"/>
    <property type="match status" value="1"/>
</dbReference>
<feature type="domain" description="Protein kinase" evidence="2">
    <location>
        <begin position="14"/>
        <end position="259"/>
    </location>
</feature>
<gene>
    <name evidence="3" type="ORF">BU14_0384s0010</name>
</gene>
<name>A0A1X6NXA2_PORUM</name>
<dbReference type="EMBL" id="KV919024">
    <property type="protein sequence ID" value="OSX73023.1"/>
    <property type="molecule type" value="Genomic_DNA"/>
</dbReference>
<protein>
    <recommendedName>
        <fullName evidence="2">Protein kinase domain-containing protein</fullName>
    </recommendedName>
</protein>
<accession>A0A1X6NXA2</accession>
<organism evidence="3 4">
    <name type="scientific">Porphyra umbilicalis</name>
    <name type="common">Purple laver</name>
    <name type="synonym">Red alga</name>
    <dbReference type="NCBI Taxonomy" id="2786"/>
    <lineage>
        <taxon>Eukaryota</taxon>
        <taxon>Rhodophyta</taxon>
        <taxon>Bangiophyceae</taxon>
        <taxon>Bangiales</taxon>
        <taxon>Bangiaceae</taxon>
        <taxon>Porphyra</taxon>
    </lineage>
</organism>
<evidence type="ECO:0000313" key="3">
    <source>
        <dbReference type="EMBL" id="OSX73023.1"/>
    </source>
</evidence>
<dbReference type="GO" id="GO:0005524">
    <property type="term" value="F:ATP binding"/>
    <property type="evidence" value="ECO:0007669"/>
    <property type="project" value="InterPro"/>
</dbReference>
<sequence length="259" mass="28629">MEDVTADIVNKLKIHADDNVAKGSVGGPPLELDPAKAFFACPSTYLKYPKRWSIELQFEEGIWLKDTRLITYGDKDGWESWQNLLKSELTILETLRHEAPHPNIAAYLGCAVMDVGDAGRGEEDLRVVSIVMEKYNSTLAERCEEKQPPLDVTKCIEGVSAALTYLHSKKLCHNDVHMSNVMLKDDDTAVLIDFDACLTEGDPLKKGSALEWRVNSKTSDPKNDWFGVSLLKEELLKAFPPPDARPPEGRPACSGGSSG</sequence>
<dbReference type="Gene3D" id="1.10.510.10">
    <property type="entry name" value="Transferase(Phosphotransferase) domain 1"/>
    <property type="match status" value="1"/>
</dbReference>
<reference evidence="3 4" key="1">
    <citation type="submission" date="2017-03" db="EMBL/GenBank/DDBJ databases">
        <title>WGS assembly of Porphyra umbilicalis.</title>
        <authorList>
            <person name="Brawley S.H."/>
            <person name="Blouin N.A."/>
            <person name="Ficko-Blean E."/>
            <person name="Wheeler G.L."/>
            <person name="Lohr M."/>
            <person name="Goodson H.V."/>
            <person name="Jenkins J.W."/>
            <person name="Blaby-Haas C.E."/>
            <person name="Helliwell K.E."/>
            <person name="Chan C."/>
            <person name="Marriage T."/>
            <person name="Bhattacharya D."/>
            <person name="Klein A.S."/>
            <person name="Badis Y."/>
            <person name="Brodie J."/>
            <person name="Cao Y."/>
            <person name="Collen J."/>
            <person name="Dittami S.M."/>
            <person name="Gachon C.M."/>
            <person name="Green B.R."/>
            <person name="Karpowicz S."/>
            <person name="Kim J.W."/>
            <person name="Kudahl U."/>
            <person name="Lin S."/>
            <person name="Michel G."/>
            <person name="Mittag M."/>
            <person name="Olson B.J."/>
            <person name="Pangilinan J."/>
            <person name="Peng Y."/>
            <person name="Qiu H."/>
            <person name="Shu S."/>
            <person name="Singer J.T."/>
            <person name="Smith A.G."/>
            <person name="Sprecher B.N."/>
            <person name="Wagner V."/>
            <person name="Wang W."/>
            <person name="Wang Z.-Y."/>
            <person name="Yan J."/>
            <person name="Yarish C."/>
            <person name="Zoeuner-Riek S."/>
            <person name="Zhuang Y."/>
            <person name="Zou Y."/>
            <person name="Lindquist E.A."/>
            <person name="Grimwood J."/>
            <person name="Barry K."/>
            <person name="Rokhsar D.S."/>
            <person name="Schmutz J."/>
            <person name="Stiller J.W."/>
            <person name="Grossman A.R."/>
            <person name="Prochnik S.E."/>
        </authorList>
    </citation>
    <scope>NUCLEOTIDE SEQUENCE [LARGE SCALE GENOMIC DNA]</scope>
    <source>
        <strain evidence="3">4086291</strain>
    </source>
</reference>
<dbReference type="InterPro" id="IPR011009">
    <property type="entry name" value="Kinase-like_dom_sf"/>
</dbReference>
<proteinExistence type="predicted"/>
<evidence type="ECO:0000259" key="2">
    <source>
        <dbReference type="PROSITE" id="PS50011"/>
    </source>
</evidence>
<feature type="region of interest" description="Disordered" evidence="1">
    <location>
        <begin position="238"/>
        <end position="259"/>
    </location>
</feature>
<dbReference type="InterPro" id="IPR000719">
    <property type="entry name" value="Prot_kinase_dom"/>
</dbReference>
<dbReference type="SUPFAM" id="SSF56112">
    <property type="entry name" value="Protein kinase-like (PK-like)"/>
    <property type="match status" value="1"/>
</dbReference>
<evidence type="ECO:0000313" key="4">
    <source>
        <dbReference type="Proteomes" id="UP000218209"/>
    </source>
</evidence>
<keyword evidence="4" id="KW-1185">Reference proteome</keyword>